<keyword evidence="2" id="KW-1185">Reference proteome</keyword>
<evidence type="ECO:0000313" key="2">
    <source>
        <dbReference type="Proteomes" id="UP000318453"/>
    </source>
</evidence>
<reference evidence="1" key="1">
    <citation type="submission" date="2019-08" db="EMBL/GenBank/DDBJ databases">
        <title>Carotenoids and Carotenoid Binding Proteins in the Halophilic Cyanobacterium Euhalothece sp. ZM00.</title>
        <authorList>
            <person name="Cho S.M."/>
            <person name="Song J.Y."/>
            <person name="Park Y.-I."/>
        </authorList>
    </citation>
    <scope>NUCLEOTIDE SEQUENCE [LARGE SCALE GENOMIC DNA]</scope>
    <source>
        <strain evidence="1">Z-M001</strain>
        <plasmid evidence="1">pEu1</plasmid>
    </source>
</reference>
<accession>A0A5B8NRF7</accession>
<evidence type="ECO:0008006" key="3">
    <source>
        <dbReference type="Google" id="ProtNLM"/>
    </source>
</evidence>
<dbReference type="OrthoDB" id="415600at2"/>
<geneLocation type="plasmid" evidence="2">
    <name>peu1</name>
</geneLocation>
<dbReference type="RefSeq" id="WP_146297449.1">
    <property type="nucleotide sequence ID" value="NZ_CP042327.1"/>
</dbReference>
<proteinExistence type="predicted"/>
<dbReference type="Proteomes" id="UP000318453">
    <property type="component" value="Plasmid pEu1"/>
</dbReference>
<protein>
    <recommendedName>
        <fullName evidence="3">DUF3854 domain-containing protein</fullName>
    </recommendedName>
</protein>
<evidence type="ECO:0000313" key="1">
    <source>
        <dbReference type="EMBL" id="QDZ41577.1"/>
    </source>
</evidence>
<gene>
    <name evidence="1" type="ORF">FRE64_16515</name>
</gene>
<dbReference type="KEGG" id="enn:FRE64_16515"/>
<sequence>MARVWERHNHRNPCPVCGETKKGCRTNTKTNVTHCRGENPSPAYRFLKEDKHGFRMYKLESEISDFSEEKKQQWLEQKRREKERWLEQENQKIKSSLSNQERDRAIREILSQLPLTDEHREKLKARGLSDQQIQAGGYRSVSKWQKLETPVSPALAGVNRYGRGLNNPCDGIVVPIPNQNGEYVALRFHDPNAQETGNGKYTWLASNKQGCTQKDKETGEYPLAVYYPSEIQSPNRVGLCEGLEWKPKIAAERLGYPVIGFAGVSFFPQSPQLLNSALQELEATELIFIPDAGAVLNPRVIEPSIELFNLLEEWGYEEISIAWWNQIEKSNGDIDEISEETISDIALISPSDYLAKNPEQASYQRELESEAGGKEISQKEWETQKGQDFIELIKKHAGHQFNGFDEILNRQRFEREVNKVKKLIFGKDEIPKKNPSNGILHEIKFKKGKRSSCVQELIKKGYHYILDTSATGTGKTHELNQLESSEGKTWYIHADHRNPTTETAAQKADLPSRHNGLVQDTTRETATGDPYVRRWKWSKEQPEPDIEGNCFQADRFNKLAAKGYDVNSRNTATNDGKDNFICATCPQRGSCTQFGYKGERRDALANPAIRAHIDSMPNPDCPEDGLSYENDIAIFEEASTLFQATKERILSQTDLDQQWNWIEEEAPKVYQRLLPYKQNINAMLAGKIKVPHYGATSLPEATEEESLQYLLGIIPYDGFKEDLLIVWQIIEKHRAVADQGLADYKTNKVDRYNGLTPAERKKWKSAIALADSYLHGETSQHNDQVIANIPTLGLYEILAILFGKEDGVVRIGHGKVKLTLAYERHRAIAHDMKANIFADATMSPEELAAKLGVPREEIAVISQEQPDLSNLTVKAIYMEGMRSRQYSPDCQRRQLALVDHLKSEYIDTESALIAWKDTNYLDIDGYWFHDSRSTNTLKGVPNLIAVGTPYQNYGMVKDEYYTIHGTLKGFDDYYDSLRQAEIIQLLGRQRCHLYPDQNFTIYLIATNIDFTFLEAMGVTVHYSHALEWTEKAGSTSQQNKLRLIQIGLELGEDFRKLSQTEIGQKLGVKQSCVSKLINQAGGKDRLLRLFQFLYKRFIGVGITSSGLLSLKILREYLKIDDEDCQKIFADTVISMIQSLRDFLANGGKDIAALEEKTELPACLIVAIALGASPPT</sequence>
<organism evidence="1 2">
    <name type="scientific">Euhalothece natronophila Z-M001</name>
    <dbReference type="NCBI Taxonomy" id="522448"/>
    <lineage>
        <taxon>Bacteria</taxon>
        <taxon>Bacillati</taxon>
        <taxon>Cyanobacteriota</taxon>
        <taxon>Cyanophyceae</taxon>
        <taxon>Oscillatoriophycideae</taxon>
        <taxon>Chroococcales</taxon>
        <taxon>Halothecacae</taxon>
        <taxon>Halothece cluster</taxon>
        <taxon>Euhalothece</taxon>
    </lineage>
</organism>
<name>A0A5B8NRF7_9CHRO</name>
<dbReference type="EMBL" id="CP042327">
    <property type="protein sequence ID" value="QDZ41577.1"/>
    <property type="molecule type" value="Genomic_DNA"/>
</dbReference>
<keyword evidence="1" id="KW-0614">Plasmid</keyword>
<dbReference type="AlphaFoldDB" id="A0A5B8NRF7"/>